<gene>
    <name evidence="2" type="ORF">CKAH01_08639</name>
</gene>
<feature type="region of interest" description="Disordered" evidence="1">
    <location>
        <begin position="96"/>
        <end position="129"/>
    </location>
</feature>
<feature type="compositionally biased region" description="Basic and acidic residues" evidence="1">
    <location>
        <begin position="106"/>
        <end position="117"/>
    </location>
</feature>
<dbReference type="Proteomes" id="UP001281614">
    <property type="component" value="Unassembled WGS sequence"/>
</dbReference>
<name>A0AAD9Y387_COLKA</name>
<reference evidence="2" key="1">
    <citation type="submission" date="2023-02" db="EMBL/GenBank/DDBJ databases">
        <title>Colletotrichum kahawae CIFC_Que2 genome sequencing and assembly.</title>
        <authorList>
            <person name="Baroncelli R."/>
        </authorList>
    </citation>
    <scope>NUCLEOTIDE SEQUENCE</scope>
    <source>
        <strain evidence="2">CIFC_Que2</strain>
    </source>
</reference>
<proteinExistence type="predicted"/>
<dbReference type="EMBL" id="VYYT01000543">
    <property type="protein sequence ID" value="KAK2732541.1"/>
    <property type="molecule type" value="Genomic_DNA"/>
</dbReference>
<evidence type="ECO:0000313" key="3">
    <source>
        <dbReference type="Proteomes" id="UP001281614"/>
    </source>
</evidence>
<sequence length="213" mass="24388">MADSKLPKSINEYAHPEQIPSSEEVERLEKMIDMLSDLQSLNPHLARKLKLHERIAMSKPESRFVRKQYDYFDCVAALSPEPLALFPDGSDNTSTGSHCVFASQNPRRDEDEAKQQEQQRLAPAQPAPTEYTGLQPQITLPQIDGCLVPDSTDSSSIIKFTYRLLAKKDWEQRSNNSIFQYCQDLLSLLKRFHGAASKSDERFYWMKLLHDLA</sequence>
<accession>A0AAD9Y387</accession>
<keyword evidence="3" id="KW-1185">Reference proteome</keyword>
<organism evidence="2 3">
    <name type="scientific">Colletotrichum kahawae</name>
    <name type="common">Coffee berry disease fungus</name>
    <dbReference type="NCBI Taxonomy" id="34407"/>
    <lineage>
        <taxon>Eukaryota</taxon>
        <taxon>Fungi</taxon>
        <taxon>Dikarya</taxon>
        <taxon>Ascomycota</taxon>
        <taxon>Pezizomycotina</taxon>
        <taxon>Sordariomycetes</taxon>
        <taxon>Hypocreomycetidae</taxon>
        <taxon>Glomerellales</taxon>
        <taxon>Glomerellaceae</taxon>
        <taxon>Colletotrichum</taxon>
        <taxon>Colletotrichum gloeosporioides species complex</taxon>
    </lineage>
</organism>
<feature type="compositionally biased region" description="Polar residues" evidence="1">
    <location>
        <begin position="96"/>
        <end position="105"/>
    </location>
</feature>
<feature type="region of interest" description="Disordered" evidence="1">
    <location>
        <begin position="1"/>
        <end position="21"/>
    </location>
</feature>
<evidence type="ECO:0000256" key="1">
    <source>
        <dbReference type="SAM" id="MobiDB-lite"/>
    </source>
</evidence>
<protein>
    <submittedName>
        <fullName evidence="2">Uncharacterized protein</fullName>
    </submittedName>
</protein>
<dbReference type="AlphaFoldDB" id="A0AAD9Y387"/>
<comment type="caution">
    <text evidence="2">The sequence shown here is derived from an EMBL/GenBank/DDBJ whole genome shotgun (WGS) entry which is preliminary data.</text>
</comment>
<evidence type="ECO:0000313" key="2">
    <source>
        <dbReference type="EMBL" id="KAK2732541.1"/>
    </source>
</evidence>